<keyword evidence="5 8" id="KW-0812">Transmembrane</keyword>
<dbReference type="PANTHER" id="PTHR30252:SF3">
    <property type="entry name" value="PYRUVATE_PROTON SYMPORTER BTST"/>
    <property type="match status" value="1"/>
</dbReference>
<evidence type="ECO:0000256" key="8">
    <source>
        <dbReference type="SAM" id="Phobius"/>
    </source>
</evidence>
<feature type="transmembrane region" description="Helical" evidence="8">
    <location>
        <begin position="621"/>
        <end position="645"/>
    </location>
</feature>
<feature type="transmembrane region" description="Helical" evidence="8">
    <location>
        <begin position="652"/>
        <end position="675"/>
    </location>
</feature>
<feature type="domain" description="CstA N-terminal" evidence="9">
    <location>
        <begin position="22"/>
        <end position="670"/>
    </location>
</feature>
<dbReference type="AlphaFoldDB" id="A0A8E6EWB8"/>
<feature type="transmembrane region" description="Helical" evidence="8">
    <location>
        <begin position="149"/>
        <end position="171"/>
    </location>
</feature>
<evidence type="ECO:0000256" key="2">
    <source>
        <dbReference type="ARBA" id="ARBA00007755"/>
    </source>
</evidence>
<dbReference type="PANTHER" id="PTHR30252">
    <property type="entry name" value="INNER MEMBRANE PEPTIDE TRANSPORTER"/>
    <property type="match status" value="1"/>
</dbReference>
<dbReference type="InterPro" id="IPR003706">
    <property type="entry name" value="CstA_N"/>
</dbReference>
<protein>
    <submittedName>
        <fullName evidence="10">Carbon starvation protein A</fullName>
    </submittedName>
</protein>
<feature type="transmembrane region" description="Helical" evidence="8">
    <location>
        <begin position="550"/>
        <end position="574"/>
    </location>
</feature>
<evidence type="ECO:0000256" key="3">
    <source>
        <dbReference type="ARBA" id="ARBA00022448"/>
    </source>
</evidence>
<dbReference type="Pfam" id="PF02554">
    <property type="entry name" value="CstA"/>
    <property type="match status" value="1"/>
</dbReference>
<name>A0A8E6EWB8_9BACT</name>
<evidence type="ECO:0000256" key="5">
    <source>
        <dbReference type="ARBA" id="ARBA00022692"/>
    </source>
</evidence>
<dbReference type="EMBL" id="CP074694">
    <property type="protein sequence ID" value="QVL33637.1"/>
    <property type="molecule type" value="Genomic_DNA"/>
</dbReference>
<feature type="transmembrane region" description="Helical" evidence="8">
    <location>
        <begin position="74"/>
        <end position="99"/>
    </location>
</feature>
<feature type="transmembrane region" description="Helical" evidence="8">
    <location>
        <begin position="394"/>
        <end position="415"/>
    </location>
</feature>
<keyword evidence="11" id="KW-1185">Reference proteome</keyword>
<dbReference type="Proteomes" id="UP000676194">
    <property type="component" value="Chromosome"/>
</dbReference>
<feature type="transmembrane region" description="Helical" evidence="8">
    <location>
        <begin position="695"/>
        <end position="718"/>
    </location>
</feature>
<comment type="similarity">
    <text evidence="2">Belongs to the peptide transporter carbon starvation (CstA) (TC 2.A.114) family.</text>
</comment>
<dbReference type="KEGG" id="tsph:KIH39_06930"/>
<sequence length="730" mass="78440">MILLANLLTITDESSGRVLLRAMPVMLAVLGILAIAYRYYSAFLAAKVAAFDDSRITPAHKMSDGSNYYPTNRWVLFGHHFAAISGAGPLIGPVLAMQYGYAPGLLWLIVGVCLAGAVQDMMVLAVSVRTGGRSLAEIAKQELGTRASILTTIAILLIVIVALAGLAIIIVKALGGEEGKLPSGMTITPPAGQVVALEDLSTHKILKFGPGCEIKYSPTDKPTVRSEAFEIGAPVDSEIRPTDPTITLPAKCSQIIKGSSWGTFTIACTIPIALFVGLWMYRIRKERIFEASCIGGLLVLGAVVAGAWIPGSSLEPYFSLSRNGTILALCIYGFIAAVLPIWLLLTPRDYLSSFMKIGTLFLLIVGVIVANPPLEHPPINPVFQNGGPTFPVGGIFPFVFICVMCGAISGFHSLVASGTTPKMIDKESDCRCIGYGAMLMEGLVGVVALIAAASMPPDLYYAINVDVELAPKYQKQLEELKDYMGTRDPMHTVGVRELHQLDLGQIEESVGGESLRGRTGGAVTLAVSMATILTDAFRWLDIEVSSWMKYWYHFAIMFEALFILTTIDAGTRIARYLFQEALGKVIPSLASPNSIIGACLATFLVTAGWGSLVATGQISTIWPMFGIANQLLSVLALSLVSTYLIQHGKAKYAWVTILPMLFVTTTTLTAGKLMVQAQYANIQLGTKVSTNALNMGLTIFIILLVSSMLLTCISRWIVVLRLGSKKKEIS</sequence>
<evidence type="ECO:0000313" key="11">
    <source>
        <dbReference type="Proteomes" id="UP000676194"/>
    </source>
</evidence>
<keyword evidence="3" id="KW-0813">Transport</keyword>
<feature type="transmembrane region" description="Helical" evidence="8">
    <location>
        <begin position="20"/>
        <end position="40"/>
    </location>
</feature>
<feature type="transmembrane region" description="Helical" evidence="8">
    <location>
        <begin position="595"/>
        <end position="615"/>
    </location>
</feature>
<feature type="transmembrane region" description="Helical" evidence="8">
    <location>
        <begin position="324"/>
        <end position="345"/>
    </location>
</feature>
<keyword evidence="4" id="KW-1003">Cell membrane</keyword>
<dbReference type="RefSeq" id="WP_213498549.1">
    <property type="nucleotide sequence ID" value="NZ_CP074694.1"/>
</dbReference>
<feature type="transmembrane region" description="Helical" evidence="8">
    <location>
        <begin position="261"/>
        <end position="281"/>
    </location>
</feature>
<proteinExistence type="inferred from homology"/>
<evidence type="ECO:0000256" key="7">
    <source>
        <dbReference type="ARBA" id="ARBA00023136"/>
    </source>
</evidence>
<dbReference type="GO" id="GO:0009267">
    <property type="term" value="P:cellular response to starvation"/>
    <property type="evidence" value="ECO:0007669"/>
    <property type="project" value="InterPro"/>
</dbReference>
<accession>A0A8E6EWB8</accession>
<keyword evidence="6 8" id="KW-1133">Transmembrane helix</keyword>
<evidence type="ECO:0000259" key="9">
    <source>
        <dbReference type="Pfam" id="PF02554"/>
    </source>
</evidence>
<gene>
    <name evidence="10" type="ORF">KIH39_06930</name>
</gene>
<reference evidence="10" key="1">
    <citation type="submission" date="2021-05" db="EMBL/GenBank/DDBJ databases">
        <title>Complete genome sequence of the cellulolytic planctomycete Telmatocola sphagniphila SP2T and characterization of the first cellulase from planctomycetes.</title>
        <authorList>
            <person name="Rakitin A.L."/>
            <person name="Beletsky A.V."/>
            <person name="Naumoff D.G."/>
            <person name="Kulichevskaya I.S."/>
            <person name="Mardanov A.V."/>
            <person name="Ravin N.V."/>
            <person name="Dedysh S.N."/>
        </authorList>
    </citation>
    <scope>NUCLEOTIDE SEQUENCE</scope>
    <source>
        <strain evidence="10">SP2T</strain>
    </source>
</reference>
<evidence type="ECO:0000256" key="4">
    <source>
        <dbReference type="ARBA" id="ARBA00022475"/>
    </source>
</evidence>
<feature type="transmembrane region" description="Helical" evidence="8">
    <location>
        <begin position="288"/>
        <end position="309"/>
    </location>
</feature>
<feature type="transmembrane region" description="Helical" evidence="8">
    <location>
        <begin position="435"/>
        <end position="455"/>
    </location>
</feature>
<comment type="subcellular location">
    <subcellularLocation>
        <location evidence="1">Cell membrane</location>
        <topology evidence="1">Multi-pass membrane protein</topology>
    </subcellularLocation>
</comment>
<dbReference type="InterPro" id="IPR051605">
    <property type="entry name" value="CstA"/>
</dbReference>
<feature type="transmembrane region" description="Helical" evidence="8">
    <location>
        <begin position="105"/>
        <end position="128"/>
    </location>
</feature>
<evidence type="ECO:0000256" key="1">
    <source>
        <dbReference type="ARBA" id="ARBA00004651"/>
    </source>
</evidence>
<evidence type="ECO:0000313" key="10">
    <source>
        <dbReference type="EMBL" id="QVL33637.1"/>
    </source>
</evidence>
<evidence type="ECO:0000256" key="6">
    <source>
        <dbReference type="ARBA" id="ARBA00022989"/>
    </source>
</evidence>
<keyword evidence="7 8" id="KW-0472">Membrane</keyword>
<dbReference type="GO" id="GO:0005886">
    <property type="term" value="C:plasma membrane"/>
    <property type="evidence" value="ECO:0007669"/>
    <property type="project" value="UniProtKB-SubCell"/>
</dbReference>
<organism evidence="10 11">
    <name type="scientific">Telmatocola sphagniphila</name>
    <dbReference type="NCBI Taxonomy" id="1123043"/>
    <lineage>
        <taxon>Bacteria</taxon>
        <taxon>Pseudomonadati</taxon>
        <taxon>Planctomycetota</taxon>
        <taxon>Planctomycetia</taxon>
        <taxon>Gemmatales</taxon>
        <taxon>Gemmataceae</taxon>
    </lineage>
</organism>
<feature type="transmembrane region" description="Helical" evidence="8">
    <location>
        <begin position="357"/>
        <end position="374"/>
    </location>
</feature>